<dbReference type="EMBL" id="CAJEWE010000007">
    <property type="protein sequence ID" value="CAD2074634.1"/>
    <property type="molecule type" value="Genomic_DNA"/>
</dbReference>
<comment type="caution">
    <text evidence="9">The sequence shown here is derived from an EMBL/GenBank/DDBJ whole genome shotgun (WGS) entry which is preliminary data.</text>
</comment>
<proteinExistence type="inferred from homology"/>
<feature type="site" description="Important for acyl-CoA specificity" evidence="7">
    <location>
        <position position="111"/>
    </location>
</feature>
<dbReference type="GO" id="GO:0005737">
    <property type="term" value="C:cytoplasm"/>
    <property type="evidence" value="ECO:0007669"/>
    <property type="project" value="UniProtKB-SubCell"/>
</dbReference>
<feature type="active site" evidence="7">
    <location>
        <position position="237"/>
    </location>
</feature>
<dbReference type="RefSeq" id="WP_186086294.1">
    <property type="nucleotide sequence ID" value="NZ_BMDB01000002.1"/>
</dbReference>
<keyword evidence="2 7" id="KW-0028">Amino-acid biosynthesis</keyword>
<dbReference type="Proteomes" id="UP000521032">
    <property type="component" value="Unassembled WGS sequence"/>
</dbReference>
<feature type="active site" description="Proton acceptor" evidence="7">
    <location>
        <position position="235"/>
    </location>
</feature>
<evidence type="ECO:0000256" key="7">
    <source>
        <dbReference type="HAMAP-Rule" id="MF_00295"/>
    </source>
</evidence>
<feature type="binding site" evidence="7">
    <location>
        <position position="163"/>
    </location>
    <ligand>
        <name>substrate</name>
    </ligand>
</feature>
<dbReference type="PIRSF" id="PIRSF000450">
    <property type="entry name" value="H_ser_succinyltr"/>
    <property type="match status" value="1"/>
</dbReference>
<comment type="function">
    <text evidence="7">Transfers an acetyl group from acetyl-CoA to L-homoserine, forming acetyl-L-homoserine.</text>
</comment>
<dbReference type="PANTHER" id="PTHR20919">
    <property type="entry name" value="HOMOSERINE O-SUCCINYLTRANSFERASE"/>
    <property type="match status" value="1"/>
</dbReference>
<evidence type="ECO:0000256" key="6">
    <source>
        <dbReference type="ARBA" id="ARBA00049043"/>
    </source>
</evidence>
<keyword evidence="4 7" id="KW-0486">Methionine biosynthesis</keyword>
<reference evidence="9 10" key="1">
    <citation type="submission" date="2020-07" db="EMBL/GenBank/DDBJ databases">
        <authorList>
            <person name="Criscuolo A."/>
        </authorList>
    </citation>
    <scope>NUCLEOTIDE SEQUENCE [LARGE SCALE GENOMIC DNA]</scope>
    <source>
        <strain evidence="10">CIP 111030</strain>
    </source>
</reference>
<dbReference type="EC" id="2.3.1.31" evidence="7"/>
<evidence type="ECO:0000256" key="5">
    <source>
        <dbReference type="ARBA" id="ARBA00023315"/>
    </source>
</evidence>
<comment type="catalytic activity">
    <reaction evidence="6 7">
        <text>L-homoserine + acetyl-CoA = O-acetyl-L-homoserine + CoA</text>
        <dbReference type="Rhea" id="RHEA:13701"/>
        <dbReference type="ChEBI" id="CHEBI:57287"/>
        <dbReference type="ChEBI" id="CHEBI:57288"/>
        <dbReference type="ChEBI" id="CHEBI:57476"/>
        <dbReference type="ChEBI" id="CHEBI:57716"/>
        <dbReference type="EC" id="2.3.1.31"/>
    </reaction>
</comment>
<dbReference type="GO" id="GO:0004414">
    <property type="term" value="F:homoserine O-acetyltransferase activity"/>
    <property type="evidence" value="ECO:0007669"/>
    <property type="project" value="UniProtKB-EC"/>
</dbReference>
<protein>
    <recommendedName>
        <fullName evidence="7">Homoserine O-acetyltransferase</fullName>
        <shortName evidence="7">HAT</shortName>
        <ecNumber evidence="7">2.3.1.31</ecNumber>
    </recommendedName>
    <alternativeName>
        <fullName evidence="7">Homoserine transacetylase</fullName>
        <shortName evidence="7">HTA</shortName>
    </alternativeName>
</protein>
<evidence type="ECO:0000256" key="3">
    <source>
        <dbReference type="ARBA" id="ARBA00022679"/>
    </source>
</evidence>
<evidence type="ECO:0000256" key="2">
    <source>
        <dbReference type="ARBA" id="ARBA00022605"/>
    </source>
</evidence>
<evidence type="ECO:0000256" key="1">
    <source>
        <dbReference type="ARBA" id="ARBA00022490"/>
    </source>
</evidence>
<feature type="active site" description="Acyl-thioester intermediate" evidence="7 8">
    <location>
        <position position="142"/>
    </location>
</feature>
<comment type="pathway">
    <text evidence="7">Amino-acid biosynthesis; L-methionine biosynthesis via de novo pathway; O-acetyl-L-homoserine from L-homoserine: step 1/1.</text>
</comment>
<dbReference type="CDD" id="cd03131">
    <property type="entry name" value="GATase1_HTS"/>
    <property type="match status" value="1"/>
</dbReference>
<dbReference type="AlphaFoldDB" id="A0A6V7RBL4"/>
<comment type="similarity">
    <text evidence="7">Belongs to the MetA family.</text>
</comment>
<dbReference type="UniPathway" id="UPA00051">
    <property type="reaction ID" value="UER00074"/>
</dbReference>
<dbReference type="GO" id="GO:0019281">
    <property type="term" value="P:L-methionine biosynthetic process from homoserine via O-succinyl-L-homoserine and cystathionine"/>
    <property type="evidence" value="ECO:0007669"/>
    <property type="project" value="InterPro"/>
</dbReference>
<dbReference type="InterPro" id="IPR029062">
    <property type="entry name" value="Class_I_gatase-like"/>
</dbReference>
<name>A0A6V7RBL4_9BACL</name>
<feature type="binding site" evidence="7">
    <location>
        <position position="192"/>
    </location>
    <ligand>
        <name>substrate</name>
    </ligand>
</feature>
<gene>
    <name evidence="9" type="primary">metA</name>
    <name evidence="7" type="synonym">metAA</name>
    <name evidence="9" type="ORF">JEOSCH030_00745</name>
</gene>
<keyword evidence="1 7" id="KW-0963">Cytoplasm</keyword>
<dbReference type="HAMAP" id="MF_00295">
    <property type="entry name" value="MetA_acyltransf"/>
    <property type="match status" value="1"/>
</dbReference>
<dbReference type="InterPro" id="IPR033752">
    <property type="entry name" value="MetA_family"/>
</dbReference>
<dbReference type="Pfam" id="PF04204">
    <property type="entry name" value="HTS"/>
    <property type="match status" value="1"/>
</dbReference>
<dbReference type="NCBIfam" id="TIGR01001">
    <property type="entry name" value="metA"/>
    <property type="match status" value="1"/>
</dbReference>
<keyword evidence="3 7" id="KW-0808">Transferase</keyword>
<dbReference type="PANTHER" id="PTHR20919:SF0">
    <property type="entry name" value="HOMOSERINE O-SUCCINYLTRANSFERASE"/>
    <property type="match status" value="1"/>
</dbReference>
<accession>A0A6V7RBL4</accession>
<comment type="subcellular location">
    <subcellularLocation>
        <location evidence="7">Cytoplasm</location>
    </subcellularLocation>
</comment>
<keyword evidence="10" id="KW-1185">Reference proteome</keyword>
<sequence>MPIKIIAGLPIKEQLEKEKIYAIDLSRAMSQDIRPIRVLIVNLMPKKEETEMQLLRLLGNSPLQVDIDFMHMSTHKSKNTDQSYLKKYYNTFDEIRDKFYDGMIVTGAPVEHLEYNDVTYHDELSDLITWADTHVFSRLFICYGAQFALYHKYNIKKEALPEKLFGVYSYLNEQNTHPFMRGFDDSYNVCQSRHTTINIETLNENNELNVLSRHPLYGADVVASKDNRDLYIFGHMEYDRETLNNEYQRDVKRGQRNVSIPENYFIDNDPNTRPQFIWKSSGHLLFNNWLNHTYQETPYVLSELKKM</sequence>
<dbReference type="Gene3D" id="3.40.50.880">
    <property type="match status" value="1"/>
</dbReference>
<dbReference type="InterPro" id="IPR005697">
    <property type="entry name" value="HST_MetA"/>
</dbReference>
<dbReference type="GO" id="GO:0008899">
    <property type="term" value="F:homoserine O-succinyltransferase activity"/>
    <property type="evidence" value="ECO:0007669"/>
    <property type="project" value="UniProtKB-UniRule"/>
</dbReference>
<evidence type="ECO:0000313" key="9">
    <source>
        <dbReference type="EMBL" id="CAD2074634.1"/>
    </source>
</evidence>
<keyword evidence="5 7" id="KW-0012">Acyltransferase</keyword>
<feature type="site" description="Important for substrate specificity" evidence="7">
    <location>
        <position position="192"/>
    </location>
</feature>
<comment type="caution">
    <text evidence="7">Lacks conserved residue(s) required for the propagation of feature annotation.</text>
</comment>
<feature type="binding site" evidence="7">
    <location>
        <position position="249"/>
    </location>
    <ligand>
        <name>substrate</name>
    </ligand>
</feature>
<evidence type="ECO:0000313" key="10">
    <source>
        <dbReference type="Proteomes" id="UP000521032"/>
    </source>
</evidence>
<evidence type="ECO:0000256" key="8">
    <source>
        <dbReference type="PIRSR" id="PIRSR000450-1"/>
    </source>
</evidence>
<organism evidence="9 10">
    <name type="scientific">Phocicoccus schoeneichii</name>
    <dbReference type="NCBI Taxonomy" id="1812261"/>
    <lineage>
        <taxon>Bacteria</taxon>
        <taxon>Bacillati</taxon>
        <taxon>Bacillota</taxon>
        <taxon>Bacilli</taxon>
        <taxon>Bacillales</taxon>
        <taxon>Salinicoccaceae</taxon>
        <taxon>Phocicoccus</taxon>
    </lineage>
</organism>
<dbReference type="SUPFAM" id="SSF52317">
    <property type="entry name" value="Class I glutamine amidotransferase-like"/>
    <property type="match status" value="1"/>
</dbReference>
<evidence type="ECO:0000256" key="4">
    <source>
        <dbReference type="ARBA" id="ARBA00023167"/>
    </source>
</evidence>